<organism evidence="1 2">
    <name type="scientific">Sinomonas cyclohexanicum</name>
    <name type="common">Corynebacterium cyclohexanicum</name>
    <dbReference type="NCBI Taxonomy" id="322009"/>
    <lineage>
        <taxon>Bacteria</taxon>
        <taxon>Bacillati</taxon>
        <taxon>Actinomycetota</taxon>
        <taxon>Actinomycetes</taxon>
        <taxon>Micrococcales</taxon>
        <taxon>Micrococcaceae</taxon>
        <taxon>Sinomonas</taxon>
    </lineage>
</organism>
<dbReference type="EMBL" id="AP024525">
    <property type="protein sequence ID" value="BCT76439.1"/>
    <property type="molecule type" value="Genomic_DNA"/>
</dbReference>
<protein>
    <submittedName>
        <fullName evidence="1">Uncharacterized protein</fullName>
    </submittedName>
</protein>
<evidence type="ECO:0000313" key="1">
    <source>
        <dbReference type="EMBL" id="BCT76439.1"/>
    </source>
</evidence>
<gene>
    <name evidence="1" type="ORF">SCMU_22810</name>
</gene>
<dbReference type="RefSeq" id="WP_229229266.1">
    <property type="nucleotide sequence ID" value="NZ_AP024525.1"/>
</dbReference>
<proteinExistence type="predicted"/>
<evidence type="ECO:0000313" key="2">
    <source>
        <dbReference type="Proteomes" id="UP001319861"/>
    </source>
</evidence>
<dbReference type="Proteomes" id="UP001319861">
    <property type="component" value="Chromosome"/>
</dbReference>
<name>A0ABN6FHU0_SINCY</name>
<keyword evidence="2" id="KW-1185">Reference proteome</keyword>
<reference evidence="1 2" key="1">
    <citation type="journal article" date="2021" name="J. Biosci. Bioeng.">
        <title>Identification and characterization of a chc gene cluster responsible for the aromatization pathway of cyclohexanecarboxylate degradation in Sinomonas cyclohexanicum ATCC 51369.</title>
        <authorList>
            <person name="Yamamoto T."/>
            <person name="Hasegawa Y."/>
            <person name="Lau P.C.K."/>
            <person name="Iwaki H."/>
        </authorList>
    </citation>
    <scope>NUCLEOTIDE SEQUENCE [LARGE SCALE GENOMIC DNA]</scope>
    <source>
        <strain evidence="1 2">ATCC 51369</strain>
    </source>
</reference>
<sequence length="58" mass="6515">MATLVVLIIASAIILAALCLGNAVAIHLRRHRIRRDADAAAARLNNRYQDALRQMRRH</sequence>
<accession>A0ABN6FHU0</accession>